<comment type="caution">
    <text evidence="5">The sequence shown here is derived from an EMBL/GenBank/DDBJ whole genome shotgun (WGS) entry which is preliminary data.</text>
</comment>
<dbReference type="Pfam" id="PF00171">
    <property type="entry name" value="Aldedh"/>
    <property type="match status" value="1"/>
</dbReference>
<gene>
    <name evidence="5" type="ORF">PHISCL_11295</name>
</gene>
<evidence type="ECO:0000313" key="6">
    <source>
        <dbReference type="Proteomes" id="UP000266188"/>
    </source>
</evidence>
<comment type="similarity">
    <text evidence="1">Belongs to the aldehyde dehydrogenase family.</text>
</comment>
<evidence type="ECO:0000313" key="5">
    <source>
        <dbReference type="EMBL" id="RJE16368.1"/>
    </source>
</evidence>
<sequence>ERTAKNVVGDPFKADTFQGPQVSKLQFDRIMNYIQSGKEAGAKVETGGERHGNEGYFIQPTIFSN</sequence>
<protein>
    <recommendedName>
        <fullName evidence="2">aldehyde dehydrogenase (NAD(+))</fullName>
        <ecNumber evidence="2">1.2.1.3</ecNumber>
    </recommendedName>
</protein>
<name>A0A3A2YZP1_9EURO</name>
<evidence type="ECO:0000259" key="4">
    <source>
        <dbReference type="Pfam" id="PF00171"/>
    </source>
</evidence>
<dbReference type="EC" id="1.2.1.3" evidence="2"/>
<evidence type="ECO:0000256" key="1">
    <source>
        <dbReference type="ARBA" id="ARBA00009986"/>
    </source>
</evidence>
<evidence type="ECO:0000256" key="2">
    <source>
        <dbReference type="ARBA" id="ARBA00024226"/>
    </source>
</evidence>
<dbReference type="Gene3D" id="3.40.309.10">
    <property type="entry name" value="Aldehyde Dehydrogenase, Chain A, domain 2"/>
    <property type="match status" value="1"/>
</dbReference>
<dbReference type="InterPro" id="IPR016161">
    <property type="entry name" value="Ald_DH/histidinol_DH"/>
</dbReference>
<comment type="catalytic activity">
    <reaction evidence="3">
        <text>an aldehyde + NAD(+) + H2O = a carboxylate + NADH + 2 H(+)</text>
        <dbReference type="Rhea" id="RHEA:16185"/>
        <dbReference type="ChEBI" id="CHEBI:15377"/>
        <dbReference type="ChEBI" id="CHEBI:15378"/>
        <dbReference type="ChEBI" id="CHEBI:17478"/>
        <dbReference type="ChEBI" id="CHEBI:29067"/>
        <dbReference type="ChEBI" id="CHEBI:57540"/>
        <dbReference type="ChEBI" id="CHEBI:57945"/>
        <dbReference type="EC" id="1.2.1.3"/>
    </reaction>
</comment>
<dbReference type="GO" id="GO:0004029">
    <property type="term" value="F:aldehyde dehydrogenase (NAD+) activity"/>
    <property type="evidence" value="ECO:0007669"/>
    <property type="project" value="UniProtKB-EC"/>
</dbReference>
<dbReference type="STRING" id="2070753.A0A3A2YZP1"/>
<dbReference type="InterPro" id="IPR016163">
    <property type="entry name" value="Ald_DH_C"/>
</dbReference>
<dbReference type="EMBL" id="MVGC01006475">
    <property type="protein sequence ID" value="RJE16368.1"/>
    <property type="molecule type" value="Genomic_DNA"/>
</dbReference>
<dbReference type="InterPro" id="IPR015590">
    <property type="entry name" value="Aldehyde_DH_dom"/>
</dbReference>
<reference evidence="6" key="1">
    <citation type="submission" date="2017-02" db="EMBL/GenBank/DDBJ databases">
        <authorList>
            <person name="Tafer H."/>
            <person name="Lopandic K."/>
        </authorList>
    </citation>
    <scope>NUCLEOTIDE SEQUENCE [LARGE SCALE GENOMIC DNA]</scope>
    <source>
        <strain evidence="6">CBS 366.77</strain>
    </source>
</reference>
<feature type="non-terminal residue" evidence="5">
    <location>
        <position position="65"/>
    </location>
</feature>
<proteinExistence type="inferred from homology"/>
<organism evidence="5 6">
    <name type="scientific">Aspergillus sclerotialis</name>
    <dbReference type="NCBI Taxonomy" id="2070753"/>
    <lineage>
        <taxon>Eukaryota</taxon>
        <taxon>Fungi</taxon>
        <taxon>Dikarya</taxon>
        <taxon>Ascomycota</taxon>
        <taxon>Pezizomycotina</taxon>
        <taxon>Eurotiomycetes</taxon>
        <taxon>Eurotiomycetidae</taxon>
        <taxon>Eurotiales</taxon>
        <taxon>Aspergillaceae</taxon>
        <taxon>Aspergillus</taxon>
        <taxon>Aspergillus subgen. Polypaecilum</taxon>
    </lineage>
</organism>
<dbReference type="SUPFAM" id="SSF53720">
    <property type="entry name" value="ALDH-like"/>
    <property type="match status" value="1"/>
</dbReference>
<feature type="domain" description="Aldehyde dehydrogenase" evidence="4">
    <location>
        <begin position="2"/>
        <end position="65"/>
    </location>
</feature>
<dbReference type="AlphaFoldDB" id="A0A3A2YZP1"/>
<dbReference type="OrthoDB" id="310895at2759"/>
<evidence type="ECO:0000256" key="3">
    <source>
        <dbReference type="ARBA" id="ARBA00049194"/>
    </source>
</evidence>
<keyword evidence="6" id="KW-1185">Reference proteome</keyword>
<dbReference type="Proteomes" id="UP000266188">
    <property type="component" value="Unassembled WGS sequence"/>
</dbReference>
<dbReference type="PANTHER" id="PTHR11699">
    <property type="entry name" value="ALDEHYDE DEHYDROGENASE-RELATED"/>
    <property type="match status" value="1"/>
</dbReference>
<accession>A0A3A2YZP1</accession>
<feature type="non-terminal residue" evidence="5">
    <location>
        <position position="1"/>
    </location>
</feature>